<gene>
    <name evidence="3" type="primary">LOC108661166</name>
</gene>
<dbReference type="InterPro" id="IPR012337">
    <property type="entry name" value="RNaseH-like_sf"/>
</dbReference>
<dbReference type="Proteomes" id="UP000694886">
    <property type="component" value="Chromosome 3"/>
</dbReference>
<dbReference type="Gramene" id="Tc03v2_t006900.1">
    <property type="protein sequence ID" value="Tc03v2_p006900.1"/>
    <property type="gene ID" value="Tc03v2_g006900"/>
</dbReference>
<protein>
    <submittedName>
        <fullName evidence="3">Uncharacterized protein LOC108661166</fullName>
    </submittedName>
</protein>
<evidence type="ECO:0000259" key="1">
    <source>
        <dbReference type="Pfam" id="PF24626"/>
    </source>
</evidence>
<dbReference type="RefSeq" id="XP_017972552.1">
    <property type="nucleotide sequence ID" value="XM_018117063.1"/>
</dbReference>
<feature type="domain" description="Tf2-1-like SH3-like" evidence="1">
    <location>
        <begin position="90"/>
        <end position="142"/>
    </location>
</feature>
<organism evidence="2 3">
    <name type="scientific">Theobroma cacao</name>
    <name type="common">Cacao</name>
    <name type="synonym">Cocoa</name>
    <dbReference type="NCBI Taxonomy" id="3641"/>
    <lineage>
        <taxon>Eukaryota</taxon>
        <taxon>Viridiplantae</taxon>
        <taxon>Streptophyta</taxon>
        <taxon>Embryophyta</taxon>
        <taxon>Tracheophyta</taxon>
        <taxon>Spermatophyta</taxon>
        <taxon>Magnoliopsida</taxon>
        <taxon>eudicotyledons</taxon>
        <taxon>Gunneridae</taxon>
        <taxon>Pentapetalae</taxon>
        <taxon>rosids</taxon>
        <taxon>malvids</taxon>
        <taxon>Malvales</taxon>
        <taxon>Malvaceae</taxon>
        <taxon>Byttnerioideae</taxon>
        <taxon>Theobroma</taxon>
    </lineage>
</organism>
<dbReference type="InterPro" id="IPR036397">
    <property type="entry name" value="RNaseH_sf"/>
</dbReference>
<dbReference type="PANTHER" id="PTHR46148">
    <property type="entry name" value="CHROMO DOMAIN-CONTAINING PROTEIN"/>
    <property type="match status" value="1"/>
</dbReference>
<dbReference type="SUPFAM" id="SSF53098">
    <property type="entry name" value="Ribonuclease H-like"/>
    <property type="match status" value="1"/>
</dbReference>
<accession>A0AB32W384</accession>
<name>A0AB32W384_THECC</name>
<dbReference type="GeneID" id="108661166"/>
<proteinExistence type="predicted"/>
<dbReference type="InterPro" id="IPR056924">
    <property type="entry name" value="SH3_Tf2-1"/>
</dbReference>
<evidence type="ECO:0000313" key="2">
    <source>
        <dbReference type="Proteomes" id="UP000694886"/>
    </source>
</evidence>
<reference evidence="3" key="2">
    <citation type="submission" date="2025-08" db="UniProtKB">
        <authorList>
            <consortium name="RefSeq"/>
        </authorList>
    </citation>
    <scope>IDENTIFICATION</scope>
</reference>
<dbReference type="Gene3D" id="3.30.420.10">
    <property type="entry name" value="Ribonuclease H-like superfamily/Ribonuclease H"/>
    <property type="match status" value="1"/>
</dbReference>
<dbReference type="Pfam" id="PF24626">
    <property type="entry name" value="SH3_Tf2-1"/>
    <property type="match status" value="1"/>
</dbReference>
<dbReference type="AlphaFoldDB" id="A0AB32W384"/>
<dbReference type="PANTHER" id="PTHR46148:SF60">
    <property type="entry name" value="CHROMO DOMAIN-CONTAINING PROTEIN"/>
    <property type="match status" value="1"/>
</dbReference>
<evidence type="ECO:0000313" key="3">
    <source>
        <dbReference type="RefSeq" id="XP_017972552.1"/>
    </source>
</evidence>
<dbReference type="KEGG" id="tcc:108661166"/>
<dbReference type="GO" id="GO:0003676">
    <property type="term" value="F:nucleic acid binding"/>
    <property type="evidence" value="ECO:0007669"/>
    <property type="project" value="InterPro"/>
</dbReference>
<reference evidence="2" key="1">
    <citation type="journal article" date="1997" name="Nucleic Acids Res.">
        <title>tRNAscan-SE: a program for improved detection of transfer RNA genes in genomic sequence.</title>
        <authorList>
            <person name="Lowe T.M."/>
            <person name="Eddy S.R."/>
        </authorList>
    </citation>
    <scope>NUCLEOTIDE SEQUENCE [LARGE SCALE GENOMIC DNA]</scope>
    <source>
        <strain evidence="2">r\B97-61/B2</strain>
    </source>
</reference>
<sequence length="197" mass="22954">MAFHPQTDGQSKRTIRTLEDMLRACVIDLGVRWDHYLPLMEFAYNNSFQASIQMAPFEALYGQRCKSPIGWLEEIERKLLGPELVSPTKRVLRFGNKGKLSPRYVDLCEILEKIRAVAYRLALLLDLSNIYPVFHVSMLRKYNLDPSHVIRYETIQLRDDLTYEEQLMVILDKQVKKLHSKDVASVKVLCETTPLKR</sequence>